<evidence type="ECO:0000256" key="3">
    <source>
        <dbReference type="ARBA" id="ARBA00066659"/>
    </source>
</evidence>
<dbReference type="GO" id="GO:0005737">
    <property type="term" value="C:cytoplasm"/>
    <property type="evidence" value="ECO:0007669"/>
    <property type="project" value="TreeGrafter"/>
</dbReference>
<dbReference type="Gene3D" id="3.40.50.1000">
    <property type="entry name" value="HAD superfamily/HAD-like"/>
    <property type="match status" value="2"/>
</dbReference>
<dbReference type="OrthoDB" id="409543at2759"/>
<accession>A0A511KAJ1</accession>
<dbReference type="SUPFAM" id="SSF56784">
    <property type="entry name" value="HAD-like"/>
    <property type="match status" value="1"/>
</dbReference>
<keyword evidence="5" id="KW-0808">Transferase</keyword>
<protein>
    <recommendedName>
        <fullName evidence="4">4-nitrophenylphosphatase</fullName>
        <ecNumber evidence="3">3.1.3.41</ecNumber>
    </recommendedName>
</protein>
<dbReference type="NCBIfam" id="TIGR01452">
    <property type="entry name" value="PGP_euk"/>
    <property type="match status" value="1"/>
</dbReference>
<dbReference type="FunFam" id="3.40.50.1000:FF:000039">
    <property type="entry name" value="Phosphoglycolate phosphatase"/>
    <property type="match status" value="1"/>
</dbReference>
<dbReference type="GO" id="GO:0008967">
    <property type="term" value="F:phosphoglycolate phosphatase activity"/>
    <property type="evidence" value="ECO:0007669"/>
    <property type="project" value="TreeGrafter"/>
</dbReference>
<comment type="catalytic activity">
    <reaction evidence="2">
        <text>4-nitrophenyl phosphate + H2O = 4-nitrophenol + phosphate + H(+)</text>
        <dbReference type="Rhea" id="RHEA:21664"/>
        <dbReference type="ChEBI" id="CHEBI:15377"/>
        <dbReference type="ChEBI" id="CHEBI:15378"/>
        <dbReference type="ChEBI" id="CHEBI:43474"/>
        <dbReference type="ChEBI" id="CHEBI:57917"/>
        <dbReference type="ChEBI" id="CHEBI:61146"/>
        <dbReference type="EC" id="3.1.3.41"/>
    </reaction>
</comment>
<dbReference type="GO" id="GO:0004035">
    <property type="term" value="F:alkaline phosphatase activity"/>
    <property type="evidence" value="ECO:0007669"/>
    <property type="project" value="TreeGrafter"/>
</dbReference>
<name>A0A511KAJ1_RHOTO</name>
<sequence>MARTLSSIEDYKELVDRYDTWLFDCDGVIWEGDHVIGKAGDTLQYLRKQGKRIFFVTNNATKSRASNKDKFDKMGIECQVDEIFTSAYASAAYLKSVLKFPADKKVYVIGEKGIEDELDAVGIQRSGGTNPDDNVFIDVMDFSFITADPSVGAVLCGLDMHMNYKKIAKAFRYLRENEGCIFMATNLDSTFPTHGTVHPGGGATVAPLSCALGREPLVVGKPEAPMLESIIEMHHLDKSKMIMVGDRLNTDIAFGNQGGIATLMVLTATPFARQQHKRDLSGLLDGGSKYDKLSTRRQGGVGTALLSWRTLRYVAGLAILTVLFFSWTYEVHVEIQLFSRGWVRQAILPVRQASSSCFDPSRIASSSYNTSLTKAPAFVDVHAGMNMPLGRDCYDFAATLPRHPLPGMVLPEHSIFHTYWRNDLLPLSDRQIDLLQSILATQDREATSVILWTNAPQPSALTDLPILRPLLDLYGGRLTVRSVDKHALARGTPMEGHKLLDLADKQAWVDGDLVRILVLNYLGGIWVDFDTILTRRDLRVLGEHEWVTQWDCYGALHKVYQPLNGAMMHFYRQSPYLCEMLHQMATSPPPARNSVDWGSRLYHKVWRSLVAQGIKPFKVLPYCFTDGVSCRLDNRLPDPFREGASEKKWGKGRWEDVKSKVENVWAVHLHNRWDKQFPKGGWVDEMILKPVNELVEQYRMGVGG</sequence>
<reference evidence="5 6" key="1">
    <citation type="submission" date="2019-07" db="EMBL/GenBank/DDBJ databases">
        <title>Rhodotorula toruloides NBRC10032 genome sequencing.</title>
        <authorList>
            <person name="Shida Y."/>
            <person name="Takaku H."/>
            <person name="Ogasawara W."/>
            <person name="Mori K."/>
        </authorList>
    </citation>
    <scope>NUCLEOTIDE SEQUENCE [LARGE SCALE GENOMIC DNA]</scope>
    <source>
        <strain evidence="5 6">NBRC10032</strain>
    </source>
</reference>
<evidence type="ECO:0000256" key="4">
    <source>
        <dbReference type="ARBA" id="ARBA00069197"/>
    </source>
</evidence>
<dbReference type="EMBL" id="BJWK01000003">
    <property type="protein sequence ID" value="GEM07397.1"/>
    <property type="molecule type" value="Genomic_DNA"/>
</dbReference>
<dbReference type="PANTHER" id="PTHR19288:SF46">
    <property type="entry name" value="HALOACID DEHALOGENASE-LIKE HYDROLASE DOMAIN-CONTAINING PROTEIN 2"/>
    <property type="match status" value="1"/>
</dbReference>
<organism evidence="5 6">
    <name type="scientific">Rhodotorula toruloides</name>
    <name type="common">Yeast</name>
    <name type="synonym">Rhodosporidium toruloides</name>
    <dbReference type="NCBI Taxonomy" id="5286"/>
    <lineage>
        <taxon>Eukaryota</taxon>
        <taxon>Fungi</taxon>
        <taxon>Dikarya</taxon>
        <taxon>Basidiomycota</taxon>
        <taxon>Pucciniomycotina</taxon>
        <taxon>Microbotryomycetes</taxon>
        <taxon>Sporidiobolales</taxon>
        <taxon>Sporidiobolaceae</taxon>
        <taxon>Rhodotorula</taxon>
    </lineage>
</organism>
<keyword evidence="1" id="KW-0378">Hydrolase</keyword>
<evidence type="ECO:0000256" key="1">
    <source>
        <dbReference type="ARBA" id="ARBA00022801"/>
    </source>
</evidence>
<dbReference type="SUPFAM" id="SSF53448">
    <property type="entry name" value="Nucleotide-diphospho-sugar transferases"/>
    <property type="match status" value="1"/>
</dbReference>
<dbReference type="InterPro" id="IPR029044">
    <property type="entry name" value="Nucleotide-diphossugar_trans"/>
</dbReference>
<dbReference type="InterPro" id="IPR023214">
    <property type="entry name" value="HAD_sf"/>
</dbReference>
<dbReference type="EC" id="3.1.3.41" evidence="3"/>
<evidence type="ECO:0000313" key="6">
    <source>
        <dbReference type="Proteomes" id="UP000321518"/>
    </source>
</evidence>
<gene>
    <name evidence="5" type="ORF">Rt10032_c03g1414</name>
</gene>
<evidence type="ECO:0000313" key="5">
    <source>
        <dbReference type="EMBL" id="GEM07397.1"/>
    </source>
</evidence>
<comment type="caution">
    <text evidence="5">The sequence shown here is derived from an EMBL/GenBank/DDBJ whole genome shotgun (WGS) entry which is preliminary data.</text>
</comment>
<evidence type="ECO:0000256" key="2">
    <source>
        <dbReference type="ARBA" id="ARBA00050247"/>
    </source>
</evidence>
<dbReference type="Pfam" id="PF13242">
    <property type="entry name" value="Hydrolase_like"/>
    <property type="match status" value="1"/>
</dbReference>
<dbReference type="AlphaFoldDB" id="A0A511KAJ1"/>
<dbReference type="Proteomes" id="UP000321518">
    <property type="component" value="Unassembled WGS sequence"/>
</dbReference>
<proteinExistence type="predicted"/>
<dbReference type="GO" id="GO:0016740">
    <property type="term" value="F:transferase activity"/>
    <property type="evidence" value="ECO:0007669"/>
    <property type="project" value="UniProtKB-KW"/>
</dbReference>
<dbReference type="InterPro" id="IPR006349">
    <property type="entry name" value="PGP_euk"/>
</dbReference>
<dbReference type="Gene3D" id="3.90.550.20">
    <property type="match status" value="1"/>
</dbReference>
<dbReference type="InterPro" id="IPR036412">
    <property type="entry name" value="HAD-like_sf"/>
</dbReference>
<dbReference type="InterPro" id="IPR006357">
    <property type="entry name" value="HAD-SF_hydro_IIA"/>
</dbReference>
<dbReference type="NCBIfam" id="TIGR01460">
    <property type="entry name" value="HAD-SF-IIA"/>
    <property type="match status" value="1"/>
</dbReference>
<dbReference type="PANTHER" id="PTHR19288">
    <property type="entry name" value="4-NITROPHENYLPHOSPHATASE-RELATED"/>
    <property type="match status" value="1"/>
</dbReference>
<dbReference type="Pfam" id="PF13344">
    <property type="entry name" value="Hydrolase_6"/>
    <property type="match status" value="1"/>
</dbReference>